<organism evidence="2 3">
    <name type="scientific">Mycena alexandri</name>
    <dbReference type="NCBI Taxonomy" id="1745969"/>
    <lineage>
        <taxon>Eukaryota</taxon>
        <taxon>Fungi</taxon>
        <taxon>Dikarya</taxon>
        <taxon>Basidiomycota</taxon>
        <taxon>Agaricomycotina</taxon>
        <taxon>Agaricomycetes</taxon>
        <taxon>Agaricomycetidae</taxon>
        <taxon>Agaricales</taxon>
        <taxon>Marasmiineae</taxon>
        <taxon>Mycenaceae</taxon>
        <taxon>Mycena</taxon>
    </lineage>
</organism>
<dbReference type="Proteomes" id="UP001218188">
    <property type="component" value="Unassembled WGS sequence"/>
</dbReference>
<feature type="region of interest" description="Disordered" evidence="1">
    <location>
        <begin position="411"/>
        <end position="502"/>
    </location>
</feature>
<evidence type="ECO:0000256" key="1">
    <source>
        <dbReference type="SAM" id="MobiDB-lite"/>
    </source>
</evidence>
<accession>A0AAD6WS32</accession>
<feature type="compositionally biased region" description="Low complexity" evidence="1">
    <location>
        <begin position="487"/>
        <end position="502"/>
    </location>
</feature>
<feature type="compositionally biased region" description="Basic and acidic residues" evidence="1">
    <location>
        <begin position="433"/>
        <end position="450"/>
    </location>
</feature>
<name>A0AAD6WS32_9AGAR</name>
<protein>
    <submittedName>
        <fullName evidence="2">Uncharacterized protein</fullName>
    </submittedName>
</protein>
<feature type="region of interest" description="Disordered" evidence="1">
    <location>
        <begin position="1"/>
        <end position="60"/>
    </location>
</feature>
<feature type="compositionally biased region" description="Gly residues" evidence="1">
    <location>
        <begin position="465"/>
        <end position="486"/>
    </location>
</feature>
<gene>
    <name evidence="2" type="ORF">C8F04DRAFT_1191827</name>
</gene>
<evidence type="ECO:0000313" key="3">
    <source>
        <dbReference type="Proteomes" id="UP001218188"/>
    </source>
</evidence>
<proteinExistence type="predicted"/>
<feature type="compositionally biased region" description="Low complexity" evidence="1">
    <location>
        <begin position="1"/>
        <end position="34"/>
    </location>
</feature>
<dbReference type="AlphaFoldDB" id="A0AAD6WS32"/>
<keyword evidence="3" id="KW-1185">Reference proteome</keyword>
<reference evidence="2" key="1">
    <citation type="submission" date="2023-03" db="EMBL/GenBank/DDBJ databases">
        <title>Massive genome expansion in bonnet fungi (Mycena s.s.) driven by repeated elements and novel gene families across ecological guilds.</title>
        <authorList>
            <consortium name="Lawrence Berkeley National Laboratory"/>
            <person name="Harder C.B."/>
            <person name="Miyauchi S."/>
            <person name="Viragh M."/>
            <person name="Kuo A."/>
            <person name="Thoen E."/>
            <person name="Andreopoulos B."/>
            <person name="Lu D."/>
            <person name="Skrede I."/>
            <person name="Drula E."/>
            <person name="Henrissat B."/>
            <person name="Morin E."/>
            <person name="Kohler A."/>
            <person name="Barry K."/>
            <person name="LaButti K."/>
            <person name="Morin E."/>
            <person name="Salamov A."/>
            <person name="Lipzen A."/>
            <person name="Mereny Z."/>
            <person name="Hegedus B."/>
            <person name="Baldrian P."/>
            <person name="Stursova M."/>
            <person name="Weitz H."/>
            <person name="Taylor A."/>
            <person name="Grigoriev I.V."/>
            <person name="Nagy L.G."/>
            <person name="Martin F."/>
            <person name="Kauserud H."/>
        </authorList>
    </citation>
    <scope>NUCLEOTIDE SEQUENCE</scope>
    <source>
        <strain evidence="2">CBHHK200</strain>
    </source>
</reference>
<sequence length="502" mass="52587">MSSTTTTTTTTSKRTSYTRPSSALATSTSAPNTTGSFMAIPTGNSTATPTSPPPTSSPIFAMERPTARVRFDASCILIPESSSLLFAGGGSKRPRMVTKSYSLPLWKKQKRGEDTEDGEESAHVVLKVALPSSLVMTPAIGTSRAGFALRTGIRTGAGMYSFAGRAAQAQFTLSFARPSFLSGLFLASAFGAGSPSAARRTQRPVYLFVPDQRTSLVVARRRRRYRYIPLASAWMAGWPQRRLHTALSLCCSAEPARPCVAVAVTREKRRPRRLAPIAIGMQECGVPTPSYPCRAGGARVVVCPEIIRARTNSHDPSRLRFHRLFFISSHLRLGWDVDVDVDVVFAHAYEYEASVSRGAGAGAGGCGSIDLRAACLSSIAQKREEGRPQTRVRGASPKVGALLPAALVNAREREGSAGSTPPPLSPPGTTYTQEREREQRATQTMERTDAEGNGAEGAEGEGAQSVGGGVFCAGVGGEEGAGGAGAGASAAAGTGAGTSANA</sequence>
<evidence type="ECO:0000313" key="2">
    <source>
        <dbReference type="EMBL" id="KAJ7025028.1"/>
    </source>
</evidence>
<dbReference type="EMBL" id="JARJCM010000160">
    <property type="protein sequence ID" value="KAJ7025028.1"/>
    <property type="molecule type" value="Genomic_DNA"/>
</dbReference>
<comment type="caution">
    <text evidence="2">The sequence shown here is derived from an EMBL/GenBank/DDBJ whole genome shotgun (WGS) entry which is preliminary data.</text>
</comment>